<evidence type="ECO:0000313" key="2">
    <source>
        <dbReference type="EMBL" id="VDK21307.1"/>
    </source>
</evidence>
<dbReference type="WBParaSite" id="ASIM_0000335801-mRNA-1">
    <property type="protein sequence ID" value="ASIM_0000335801-mRNA-1"/>
    <property type="gene ID" value="ASIM_0000335801"/>
</dbReference>
<evidence type="ECO:0000313" key="4">
    <source>
        <dbReference type="WBParaSite" id="ASIM_0000335801-mRNA-1"/>
    </source>
</evidence>
<proteinExistence type="predicted"/>
<feature type="compositionally biased region" description="Polar residues" evidence="1">
    <location>
        <begin position="1"/>
        <end position="37"/>
    </location>
</feature>
<accession>A0A0M3J716</accession>
<feature type="region of interest" description="Disordered" evidence="1">
    <location>
        <begin position="1"/>
        <end position="42"/>
    </location>
</feature>
<organism evidence="4">
    <name type="scientific">Anisakis simplex</name>
    <name type="common">Herring worm</name>
    <dbReference type="NCBI Taxonomy" id="6269"/>
    <lineage>
        <taxon>Eukaryota</taxon>
        <taxon>Metazoa</taxon>
        <taxon>Ecdysozoa</taxon>
        <taxon>Nematoda</taxon>
        <taxon>Chromadorea</taxon>
        <taxon>Rhabditida</taxon>
        <taxon>Spirurina</taxon>
        <taxon>Ascaridomorpha</taxon>
        <taxon>Ascaridoidea</taxon>
        <taxon>Anisakidae</taxon>
        <taxon>Anisakis</taxon>
        <taxon>Anisakis simplex complex</taxon>
    </lineage>
</organism>
<evidence type="ECO:0000256" key="1">
    <source>
        <dbReference type="SAM" id="MobiDB-lite"/>
    </source>
</evidence>
<dbReference type="Proteomes" id="UP000267096">
    <property type="component" value="Unassembled WGS sequence"/>
</dbReference>
<dbReference type="AlphaFoldDB" id="A0A0M3J716"/>
<reference evidence="4" key="1">
    <citation type="submission" date="2017-02" db="UniProtKB">
        <authorList>
            <consortium name="WormBaseParasite"/>
        </authorList>
    </citation>
    <scope>IDENTIFICATION</scope>
</reference>
<reference evidence="2 3" key="2">
    <citation type="submission" date="2018-11" db="EMBL/GenBank/DDBJ databases">
        <authorList>
            <consortium name="Pathogen Informatics"/>
        </authorList>
    </citation>
    <scope>NUCLEOTIDE SEQUENCE [LARGE SCALE GENOMIC DNA]</scope>
</reference>
<protein>
    <submittedName>
        <fullName evidence="2 4">Uncharacterized protein</fullName>
    </submittedName>
</protein>
<evidence type="ECO:0000313" key="3">
    <source>
        <dbReference type="Proteomes" id="UP000267096"/>
    </source>
</evidence>
<name>A0A0M3J716_ANISI</name>
<gene>
    <name evidence="2" type="ORF">ASIM_LOCUS3198</name>
</gene>
<dbReference type="EMBL" id="UYRR01004794">
    <property type="protein sequence ID" value="VDK21307.1"/>
    <property type="molecule type" value="Genomic_DNA"/>
</dbReference>
<sequence>MSQTSMCSSTNSEYRTPQATLRNSGQMMTAPSPSPSRVTLPEAAAASSATALEYGTLRRFPPSVVKTNMAEGQE</sequence>
<keyword evidence="3" id="KW-1185">Reference proteome</keyword>